<protein>
    <recommendedName>
        <fullName evidence="3">DUF1349 domain-containing protein</fullName>
    </recommendedName>
</protein>
<dbReference type="Pfam" id="PF07081">
    <property type="entry name" value="DUF1349"/>
    <property type="match status" value="1"/>
</dbReference>
<dbReference type="EMBL" id="BAHD01000014">
    <property type="protein sequence ID" value="GAB94882.1"/>
    <property type="molecule type" value="Genomic_DNA"/>
</dbReference>
<dbReference type="Proteomes" id="UP000008366">
    <property type="component" value="Unassembled WGS sequence"/>
</dbReference>
<comment type="caution">
    <text evidence="1">The sequence shown here is derived from an EMBL/GenBank/DDBJ whole genome shotgun (WGS) entry which is preliminary data.</text>
</comment>
<dbReference type="PANTHER" id="PTHR35332">
    <property type="entry name" value="REGULATION OF ENOLASE PROTEIN 1"/>
    <property type="match status" value="1"/>
</dbReference>
<name>K6WS27_9MICO</name>
<evidence type="ECO:0000313" key="2">
    <source>
        <dbReference type="Proteomes" id="UP000008366"/>
    </source>
</evidence>
<dbReference type="InterPro" id="IPR009784">
    <property type="entry name" value="DUF1349"/>
</dbReference>
<dbReference type="SUPFAM" id="SSF49899">
    <property type="entry name" value="Concanavalin A-like lectins/glucanases"/>
    <property type="match status" value="1"/>
</dbReference>
<gene>
    <name evidence="1" type="ORF">KILIM_014_00170</name>
</gene>
<proteinExistence type="predicted"/>
<dbReference type="eggNOG" id="COG3506">
    <property type="taxonomic scope" value="Bacteria"/>
</dbReference>
<dbReference type="InterPro" id="IPR013320">
    <property type="entry name" value="ConA-like_dom_sf"/>
</dbReference>
<dbReference type="RefSeq" id="WP_006591414.1">
    <property type="nucleotide sequence ID" value="NZ_BAHD01000014.1"/>
</dbReference>
<evidence type="ECO:0008006" key="3">
    <source>
        <dbReference type="Google" id="ProtNLM"/>
    </source>
</evidence>
<reference evidence="1 2" key="1">
    <citation type="submission" date="2012-08" db="EMBL/GenBank/DDBJ databases">
        <title>Whole genome shotgun sequence of Kineosphaera limosa NBRC 100340.</title>
        <authorList>
            <person name="Yoshida I."/>
            <person name="Isaki S."/>
            <person name="Hosoyama A."/>
            <person name="Tsuchikane K."/>
            <person name="Katsumata H."/>
            <person name="Ando Y."/>
            <person name="Ohji S."/>
            <person name="Hamada M."/>
            <person name="Tamura T."/>
            <person name="Yamazoe A."/>
            <person name="Yamazaki S."/>
            <person name="Fujita N."/>
        </authorList>
    </citation>
    <scope>NUCLEOTIDE SEQUENCE [LARGE SCALE GENOMIC DNA]</scope>
    <source>
        <strain evidence="1 2">NBRC 100340</strain>
    </source>
</reference>
<keyword evidence="2" id="KW-1185">Reference proteome</keyword>
<dbReference type="PANTHER" id="PTHR35332:SF2">
    <property type="entry name" value="REGULATION OF ENOLASE PROTEIN 1"/>
    <property type="match status" value="1"/>
</dbReference>
<organism evidence="1 2">
    <name type="scientific">Kineosphaera limosa NBRC 100340</name>
    <dbReference type="NCBI Taxonomy" id="1184609"/>
    <lineage>
        <taxon>Bacteria</taxon>
        <taxon>Bacillati</taxon>
        <taxon>Actinomycetota</taxon>
        <taxon>Actinomycetes</taxon>
        <taxon>Micrococcales</taxon>
        <taxon>Dermatophilaceae</taxon>
        <taxon>Kineosphaera</taxon>
    </lineage>
</organism>
<dbReference type="Gene3D" id="2.60.120.200">
    <property type="match status" value="1"/>
</dbReference>
<evidence type="ECO:0000313" key="1">
    <source>
        <dbReference type="EMBL" id="GAB94882.1"/>
    </source>
</evidence>
<accession>K6WS27</accession>
<dbReference type="OrthoDB" id="9814707at2"/>
<dbReference type="STRING" id="1184609.KILIM_014_00170"/>
<sequence>MTQREVPWEQGKWTVDPEAVRSEGDRLVVTPARGSDLWRHTSYGFVHDDAPALLGDLPDGRAVEVDFVLGGSEQFDQAGVLLRADAEHWIKAGVEFSDGRLMAGAVVTAGVSDWSTGPVDDWAGRQITVRASRSGAAVTVRARCGDEPWQLLRLAPIDPQLPWRAGPFCASPTRAGLRVEFAAWRLGPADDSLH</sequence>
<dbReference type="AlphaFoldDB" id="K6WS27"/>